<reference evidence="2 3" key="1">
    <citation type="journal article" date="2020" name="Phytopathology">
        <title>Genome Sequence Resources of Colletotrichum truncatum, C. plurivorum, C. musicola, and C. sojae: Four Species Pathogenic to Soybean (Glycine max).</title>
        <authorList>
            <person name="Rogerio F."/>
            <person name="Boufleur T.R."/>
            <person name="Ciampi-Guillardi M."/>
            <person name="Sukno S.A."/>
            <person name="Thon M.R."/>
            <person name="Massola Junior N.S."/>
            <person name="Baroncelli R."/>
        </authorList>
    </citation>
    <scope>NUCLEOTIDE SEQUENCE [LARGE SCALE GENOMIC DNA]</scope>
    <source>
        <strain evidence="2 3">LFN0009</strain>
    </source>
</reference>
<keyword evidence="3" id="KW-1185">Reference proteome</keyword>
<evidence type="ECO:0000256" key="1">
    <source>
        <dbReference type="SAM" id="MobiDB-lite"/>
    </source>
</evidence>
<feature type="compositionally biased region" description="Low complexity" evidence="1">
    <location>
        <begin position="176"/>
        <end position="185"/>
    </location>
</feature>
<protein>
    <submittedName>
        <fullName evidence="2">Uncharacterized protein</fullName>
    </submittedName>
</protein>
<dbReference type="AlphaFoldDB" id="A0A8H6MVE4"/>
<gene>
    <name evidence="2" type="ORF">CSOJ01_06348</name>
</gene>
<name>A0A8H6MVE4_9PEZI</name>
<feature type="compositionally biased region" description="Basic and acidic residues" evidence="1">
    <location>
        <begin position="165"/>
        <end position="175"/>
    </location>
</feature>
<dbReference type="Proteomes" id="UP000652219">
    <property type="component" value="Unassembled WGS sequence"/>
</dbReference>
<organism evidence="2 3">
    <name type="scientific">Colletotrichum sojae</name>
    <dbReference type="NCBI Taxonomy" id="2175907"/>
    <lineage>
        <taxon>Eukaryota</taxon>
        <taxon>Fungi</taxon>
        <taxon>Dikarya</taxon>
        <taxon>Ascomycota</taxon>
        <taxon>Pezizomycotina</taxon>
        <taxon>Sordariomycetes</taxon>
        <taxon>Hypocreomycetidae</taxon>
        <taxon>Glomerellales</taxon>
        <taxon>Glomerellaceae</taxon>
        <taxon>Colletotrichum</taxon>
        <taxon>Colletotrichum orchidearum species complex</taxon>
    </lineage>
</organism>
<feature type="region of interest" description="Disordered" evidence="1">
    <location>
        <begin position="165"/>
        <end position="190"/>
    </location>
</feature>
<proteinExistence type="predicted"/>
<sequence length="203" mass="22076">MPGDASKNSGLHIMLSAMAGPTTCWNLGTLAQPDKISRSRSILARISHAVTPKDAKSQTNQVVIADGGSVDLKRPRAVIPPPAIALFPAPMPIAGHRGYRDRGKYRRVIMAGKPADDAHSPRFSKFSTVRPAAQLPDHQRTPHKRGHFASPMRLAVVITAHVNWREPTEPRETPRWRSSPPWGRPAIGAQRRGTCSCVLGAAK</sequence>
<comment type="caution">
    <text evidence="2">The sequence shown here is derived from an EMBL/GenBank/DDBJ whole genome shotgun (WGS) entry which is preliminary data.</text>
</comment>
<accession>A0A8H6MVE4</accession>
<dbReference type="EMBL" id="WIGN01000087">
    <property type="protein sequence ID" value="KAF6810407.1"/>
    <property type="molecule type" value="Genomic_DNA"/>
</dbReference>
<evidence type="ECO:0000313" key="2">
    <source>
        <dbReference type="EMBL" id="KAF6810407.1"/>
    </source>
</evidence>
<evidence type="ECO:0000313" key="3">
    <source>
        <dbReference type="Proteomes" id="UP000652219"/>
    </source>
</evidence>